<name>A0A418WEQ3_9PROT</name>
<evidence type="ECO:0000256" key="1">
    <source>
        <dbReference type="ARBA" id="ARBA00005857"/>
    </source>
</evidence>
<accession>A0A418WEQ3</accession>
<dbReference type="PANTHER" id="PTHR16263">
    <property type="entry name" value="TETRATRICOPEPTIDE REPEAT PROTEIN 38"/>
    <property type="match status" value="1"/>
</dbReference>
<organism evidence="5 6">
    <name type="scientific">Oleomonas cavernae</name>
    <dbReference type="NCBI Taxonomy" id="2320859"/>
    <lineage>
        <taxon>Bacteria</taxon>
        <taxon>Pseudomonadati</taxon>
        <taxon>Pseudomonadota</taxon>
        <taxon>Alphaproteobacteria</taxon>
        <taxon>Acetobacterales</taxon>
        <taxon>Acetobacteraceae</taxon>
        <taxon>Oleomonas</taxon>
    </lineage>
</organism>
<reference evidence="5 6" key="1">
    <citation type="submission" date="2018-09" db="EMBL/GenBank/DDBJ databases">
        <authorList>
            <person name="Zhu H."/>
        </authorList>
    </citation>
    <scope>NUCLEOTIDE SEQUENCE [LARGE SCALE GENOMIC DNA]</scope>
    <source>
        <strain evidence="5 6">K1W22B-8</strain>
    </source>
</reference>
<dbReference type="Proteomes" id="UP000284605">
    <property type="component" value="Unassembled WGS sequence"/>
</dbReference>
<dbReference type="EMBL" id="QYUK01000011">
    <property type="protein sequence ID" value="RJF88495.1"/>
    <property type="molecule type" value="Genomic_DNA"/>
</dbReference>
<dbReference type="PANTHER" id="PTHR16263:SF4">
    <property type="entry name" value="TETRATRICOPEPTIDE REPEAT PROTEIN 38"/>
    <property type="match status" value="1"/>
</dbReference>
<gene>
    <name evidence="5" type="ORF">D3874_16990</name>
</gene>
<keyword evidence="3" id="KW-0677">Repeat</keyword>
<comment type="similarity">
    <text evidence="1">Belongs to the TTC38 family.</text>
</comment>
<protein>
    <recommendedName>
        <fullName evidence="2">Tetratricopeptide repeat protein 38</fullName>
    </recommendedName>
</protein>
<dbReference type="OrthoDB" id="9815900at2"/>
<evidence type="ECO:0000256" key="4">
    <source>
        <dbReference type="ARBA" id="ARBA00022803"/>
    </source>
</evidence>
<keyword evidence="4" id="KW-0802">TPR repeat</keyword>
<proteinExistence type="inferred from homology"/>
<evidence type="ECO:0000256" key="3">
    <source>
        <dbReference type="ARBA" id="ARBA00022737"/>
    </source>
</evidence>
<dbReference type="InterPro" id="IPR011990">
    <property type="entry name" value="TPR-like_helical_dom_sf"/>
</dbReference>
<dbReference type="InterPro" id="IPR033891">
    <property type="entry name" value="TTC38"/>
</dbReference>
<evidence type="ECO:0000313" key="5">
    <source>
        <dbReference type="EMBL" id="RJF88495.1"/>
    </source>
</evidence>
<keyword evidence="6" id="KW-1185">Reference proteome</keyword>
<dbReference type="AlphaFoldDB" id="A0A418WEQ3"/>
<evidence type="ECO:0000313" key="6">
    <source>
        <dbReference type="Proteomes" id="UP000284605"/>
    </source>
</evidence>
<dbReference type="CDD" id="cd05804">
    <property type="entry name" value="StaR_like"/>
    <property type="match status" value="1"/>
</dbReference>
<sequence length="459" mass="51356">MLKDARGSDVTTDNPVAVAAIDRMVDHWLGYGQGATAIFEGIAADPRCVLAQTQGAVLNLFMESAAGRRAAQPYLAKARLHADKASRREQLYLFAVEAWAKGDADLAIRLHTEIAAQWPRDLGNVKLAQYHQFNRGDAAGMLALIEAVMAQNRDDPHAHGMRAFALEECHRLRDAEIAGRFAVELRRREPWAHHAVAHVMETEGRIDEGIDWLEAHAETWDDCNSFMLTHNWWHLALFHLDRDDTAHVLGLYDQRIWGVWKEYSQDQVNAVATLWRLEMRGVDVGARWHDVAHHIAGRESDHVEPFLDLHYLYALARAGLETQAARFLASLEDHAAQARRHCRRAWGDVALPLARGILDHARGRFEAAAEAIGPLLPRLAQIGGSHAQRDLFVQTFIDSGLRARRGTALSPLLADRARRRPTVAQHFRDLGRLARIEGAMARAADADHRAEALARSYAA</sequence>
<comment type="caution">
    <text evidence="5">The sequence shown here is derived from an EMBL/GenBank/DDBJ whole genome shotgun (WGS) entry which is preliminary data.</text>
</comment>
<dbReference type="RefSeq" id="WP_119779130.1">
    <property type="nucleotide sequence ID" value="NZ_QYUK01000011.1"/>
</dbReference>
<evidence type="ECO:0000256" key="2">
    <source>
        <dbReference type="ARBA" id="ARBA00019992"/>
    </source>
</evidence>
<dbReference type="SUPFAM" id="SSF48452">
    <property type="entry name" value="TPR-like"/>
    <property type="match status" value="1"/>
</dbReference>
<dbReference type="Gene3D" id="1.25.40.10">
    <property type="entry name" value="Tetratricopeptide repeat domain"/>
    <property type="match status" value="1"/>
</dbReference>